<accession>U6GZI6</accession>
<organism evidence="2 3">
    <name type="scientific">Eimeria praecox</name>
    <dbReference type="NCBI Taxonomy" id="51316"/>
    <lineage>
        <taxon>Eukaryota</taxon>
        <taxon>Sar</taxon>
        <taxon>Alveolata</taxon>
        <taxon>Apicomplexa</taxon>
        <taxon>Conoidasida</taxon>
        <taxon>Coccidia</taxon>
        <taxon>Eucoccidiorida</taxon>
        <taxon>Eimeriorina</taxon>
        <taxon>Eimeriidae</taxon>
        <taxon>Eimeria</taxon>
    </lineage>
</organism>
<feature type="region of interest" description="Disordered" evidence="1">
    <location>
        <begin position="90"/>
        <end position="112"/>
    </location>
</feature>
<protein>
    <submittedName>
        <fullName evidence="2">Uncharacterized protein</fullName>
    </submittedName>
</protein>
<reference evidence="2" key="2">
    <citation type="submission" date="2013-10" db="EMBL/GenBank/DDBJ databases">
        <authorList>
            <person name="Aslett M."/>
        </authorList>
    </citation>
    <scope>NUCLEOTIDE SEQUENCE [LARGE SCALE GENOMIC DNA]</scope>
    <source>
        <strain evidence="2">Houghton</strain>
    </source>
</reference>
<dbReference type="Proteomes" id="UP000018201">
    <property type="component" value="Unassembled WGS sequence"/>
</dbReference>
<name>U6GZI6_9EIME</name>
<dbReference type="AlphaFoldDB" id="U6GZI6"/>
<evidence type="ECO:0000313" key="3">
    <source>
        <dbReference type="Proteomes" id="UP000018201"/>
    </source>
</evidence>
<dbReference type="VEuPathDB" id="ToxoDB:EPH_0064520"/>
<proteinExistence type="predicted"/>
<gene>
    <name evidence="2" type="ORF">EPH_0064520</name>
</gene>
<dbReference type="EMBL" id="HG694031">
    <property type="protein sequence ID" value="CDI85595.1"/>
    <property type="molecule type" value="Genomic_DNA"/>
</dbReference>
<sequence>MLQQQMLHQQMLQQDMLQQEKLRLYSQSDRLATLAGRAVEQHEQQQEMLQQQKLQQQMLQQEMLQQEMLQQQMLQQEMLQQQMLQQEMLQQEKQQQEKQQQETLGPPPVQLVSPSSQALYPLESGGVAASCFLLFLSLSFRFYHSNRLSSANIEDLLTHTSTTRSTKKEASCCFFL</sequence>
<reference evidence="2" key="1">
    <citation type="submission" date="2013-10" db="EMBL/GenBank/DDBJ databases">
        <title>Genomic analysis of the causative agents of coccidiosis in chickens.</title>
        <authorList>
            <person name="Reid A.J."/>
            <person name="Blake D."/>
            <person name="Billington K."/>
            <person name="Browne H."/>
            <person name="Dunn M."/>
            <person name="Hung S."/>
            <person name="Kawahara F."/>
            <person name="Miranda-Saavedra D."/>
            <person name="Mourier T."/>
            <person name="Nagra H."/>
            <person name="Otto T.D."/>
            <person name="Rawlings N."/>
            <person name="Sanchez A."/>
            <person name="Sanders M."/>
            <person name="Subramaniam C."/>
            <person name="Tay Y."/>
            <person name="Dear P."/>
            <person name="Doerig C."/>
            <person name="Gruber A."/>
            <person name="Parkinson J."/>
            <person name="Shirley M."/>
            <person name="Wan K.L."/>
            <person name="Berriman M."/>
            <person name="Tomley F."/>
            <person name="Pain A."/>
        </authorList>
    </citation>
    <scope>NUCLEOTIDE SEQUENCE [LARGE SCALE GENOMIC DNA]</scope>
    <source>
        <strain evidence="2">Houghton</strain>
    </source>
</reference>
<evidence type="ECO:0000313" key="2">
    <source>
        <dbReference type="EMBL" id="CDI85595.1"/>
    </source>
</evidence>
<evidence type="ECO:0000256" key="1">
    <source>
        <dbReference type="SAM" id="MobiDB-lite"/>
    </source>
</evidence>
<keyword evidence="3" id="KW-1185">Reference proteome</keyword>